<feature type="compositionally biased region" description="Low complexity" evidence="1">
    <location>
        <begin position="98"/>
        <end position="108"/>
    </location>
</feature>
<keyword evidence="4" id="KW-1185">Reference proteome</keyword>
<evidence type="ECO:0000256" key="1">
    <source>
        <dbReference type="SAM" id="MobiDB-lite"/>
    </source>
</evidence>
<gene>
    <name evidence="3" type="ORF">PVAP13_8NG136100</name>
</gene>
<dbReference type="Proteomes" id="UP000823388">
    <property type="component" value="Chromosome 8N"/>
</dbReference>
<sequence>MSFRRKNLVVAGLLLALLLIASFHELPGARASYSGGRGLCDVSTGLGCTSDAVCRAICKPRARGDYVDAYCSKDRPAPGCVCQQLCGDDGRPSTPPLAAGGRASAAGEAGDDNGRRRIGR</sequence>
<name>A0A8T0P7P5_PANVG</name>
<evidence type="ECO:0000313" key="3">
    <source>
        <dbReference type="EMBL" id="KAG2558187.1"/>
    </source>
</evidence>
<feature type="signal peptide" evidence="2">
    <location>
        <begin position="1"/>
        <end position="31"/>
    </location>
</feature>
<evidence type="ECO:0000256" key="2">
    <source>
        <dbReference type="SAM" id="SignalP"/>
    </source>
</evidence>
<organism evidence="3 4">
    <name type="scientific">Panicum virgatum</name>
    <name type="common">Blackwell switchgrass</name>
    <dbReference type="NCBI Taxonomy" id="38727"/>
    <lineage>
        <taxon>Eukaryota</taxon>
        <taxon>Viridiplantae</taxon>
        <taxon>Streptophyta</taxon>
        <taxon>Embryophyta</taxon>
        <taxon>Tracheophyta</taxon>
        <taxon>Spermatophyta</taxon>
        <taxon>Magnoliopsida</taxon>
        <taxon>Liliopsida</taxon>
        <taxon>Poales</taxon>
        <taxon>Poaceae</taxon>
        <taxon>PACMAD clade</taxon>
        <taxon>Panicoideae</taxon>
        <taxon>Panicodae</taxon>
        <taxon>Paniceae</taxon>
        <taxon>Panicinae</taxon>
        <taxon>Panicum</taxon>
        <taxon>Panicum sect. Hiantes</taxon>
    </lineage>
</organism>
<evidence type="ECO:0008006" key="5">
    <source>
        <dbReference type="Google" id="ProtNLM"/>
    </source>
</evidence>
<proteinExistence type="predicted"/>
<protein>
    <recommendedName>
        <fullName evidence="5">Knottin scorpion toxin-like domain-containing protein</fullName>
    </recommendedName>
</protein>
<dbReference type="AlphaFoldDB" id="A0A8T0P7P5"/>
<dbReference type="EMBL" id="CM029052">
    <property type="protein sequence ID" value="KAG2558187.1"/>
    <property type="molecule type" value="Genomic_DNA"/>
</dbReference>
<evidence type="ECO:0000313" key="4">
    <source>
        <dbReference type="Proteomes" id="UP000823388"/>
    </source>
</evidence>
<accession>A0A8T0P7P5</accession>
<reference evidence="3" key="1">
    <citation type="submission" date="2020-05" db="EMBL/GenBank/DDBJ databases">
        <title>WGS assembly of Panicum virgatum.</title>
        <authorList>
            <person name="Lovell J.T."/>
            <person name="Jenkins J."/>
            <person name="Shu S."/>
            <person name="Juenger T.E."/>
            <person name="Schmutz J."/>
        </authorList>
    </citation>
    <scope>NUCLEOTIDE SEQUENCE</scope>
    <source>
        <strain evidence="3">AP13</strain>
    </source>
</reference>
<comment type="caution">
    <text evidence="3">The sequence shown here is derived from an EMBL/GenBank/DDBJ whole genome shotgun (WGS) entry which is preliminary data.</text>
</comment>
<feature type="region of interest" description="Disordered" evidence="1">
    <location>
        <begin position="93"/>
        <end position="120"/>
    </location>
</feature>
<keyword evidence="2" id="KW-0732">Signal</keyword>
<feature type="chain" id="PRO_5035727183" description="Knottin scorpion toxin-like domain-containing protein" evidence="2">
    <location>
        <begin position="32"/>
        <end position="120"/>
    </location>
</feature>